<dbReference type="EMBL" id="JBHRVV010000001">
    <property type="protein sequence ID" value="MFC3457267.1"/>
    <property type="molecule type" value="Genomic_DNA"/>
</dbReference>
<proteinExistence type="predicted"/>
<evidence type="ECO:0000313" key="2">
    <source>
        <dbReference type="Proteomes" id="UP001595665"/>
    </source>
</evidence>
<evidence type="ECO:0008006" key="3">
    <source>
        <dbReference type="Google" id="ProtNLM"/>
    </source>
</evidence>
<sequence length="209" mass="23216">MEQIRYLIVRSEDSLVLGAQHFDDAGPLPAPPECPLHGASLVQFDGDFSRAGRRHTEMAYLLEDGAIEWRDTAVLDDEREAAIETIDSACEDLRLAVISKMTQTEEYKLAEQHAREYRAAGYTGEAGRGVTGWTRAKHRQGWTDRDAADDILATADRWYGLLFDIRDARLAAKEDVRHETEVAAIGAIVAGVQAHMESLALQMNTTTTE</sequence>
<dbReference type="Proteomes" id="UP001595665">
    <property type="component" value="Unassembled WGS sequence"/>
</dbReference>
<protein>
    <recommendedName>
        <fullName evidence="3">DUF4376 domain-containing protein</fullName>
    </recommendedName>
</protein>
<dbReference type="RefSeq" id="WP_379733503.1">
    <property type="nucleotide sequence ID" value="NZ_JBHRVV010000001.1"/>
</dbReference>
<comment type="caution">
    <text evidence="1">The sequence shown here is derived from an EMBL/GenBank/DDBJ whole genome shotgun (WGS) entry which is preliminary data.</text>
</comment>
<name>A0ABV7PHS8_9BURK</name>
<gene>
    <name evidence="1" type="ORF">ACFOPH_03240</name>
</gene>
<organism evidence="1 2">
    <name type="scientific">Massilia haematophila</name>
    <dbReference type="NCBI Taxonomy" id="457923"/>
    <lineage>
        <taxon>Bacteria</taxon>
        <taxon>Pseudomonadati</taxon>
        <taxon>Pseudomonadota</taxon>
        <taxon>Betaproteobacteria</taxon>
        <taxon>Burkholderiales</taxon>
        <taxon>Oxalobacteraceae</taxon>
        <taxon>Telluria group</taxon>
        <taxon>Massilia</taxon>
    </lineage>
</organism>
<reference evidence="2" key="1">
    <citation type="journal article" date="2019" name="Int. J. Syst. Evol. Microbiol.">
        <title>The Global Catalogue of Microorganisms (GCM) 10K type strain sequencing project: providing services to taxonomists for standard genome sequencing and annotation.</title>
        <authorList>
            <consortium name="The Broad Institute Genomics Platform"/>
            <consortium name="The Broad Institute Genome Sequencing Center for Infectious Disease"/>
            <person name="Wu L."/>
            <person name="Ma J."/>
        </authorList>
    </citation>
    <scope>NUCLEOTIDE SEQUENCE [LARGE SCALE GENOMIC DNA]</scope>
    <source>
        <strain evidence="2">CCM 7480</strain>
    </source>
</reference>
<evidence type="ECO:0000313" key="1">
    <source>
        <dbReference type="EMBL" id="MFC3457267.1"/>
    </source>
</evidence>
<accession>A0ABV7PHS8</accession>
<keyword evidence="2" id="KW-1185">Reference proteome</keyword>